<dbReference type="Gene3D" id="2.10.25.10">
    <property type="entry name" value="Laminin"/>
    <property type="match status" value="1"/>
</dbReference>
<dbReference type="KEGG" id="ngr:NAEGRDRAFT_75286"/>
<dbReference type="InterPro" id="IPR000742">
    <property type="entry name" value="EGF"/>
</dbReference>
<keyword evidence="6" id="KW-1185">Reference proteome</keyword>
<organism evidence="6">
    <name type="scientific">Naegleria gruberi</name>
    <name type="common">Amoeba</name>
    <dbReference type="NCBI Taxonomy" id="5762"/>
    <lineage>
        <taxon>Eukaryota</taxon>
        <taxon>Discoba</taxon>
        <taxon>Heterolobosea</taxon>
        <taxon>Tetramitia</taxon>
        <taxon>Eutetramitia</taxon>
        <taxon>Vahlkampfiidae</taxon>
        <taxon>Naegleria</taxon>
    </lineage>
</organism>
<evidence type="ECO:0000313" key="6">
    <source>
        <dbReference type="Proteomes" id="UP000006671"/>
    </source>
</evidence>
<evidence type="ECO:0000259" key="3">
    <source>
        <dbReference type="PROSITE" id="PS00022"/>
    </source>
</evidence>
<evidence type="ECO:0000256" key="1">
    <source>
        <dbReference type="SAM" id="MobiDB-lite"/>
    </source>
</evidence>
<evidence type="ECO:0000313" key="5">
    <source>
        <dbReference type="EMBL" id="EFC36985.1"/>
    </source>
</evidence>
<feature type="region of interest" description="Disordered" evidence="1">
    <location>
        <begin position="420"/>
        <end position="440"/>
    </location>
</feature>
<feature type="domain" description="EGF-like" evidence="3 4">
    <location>
        <begin position="154"/>
        <end position="165"/>
    </location>
</feature>
<dbReference type="EMBL" id="GG738923">
    <property type="protein sequence ID" value="EFC36985.1"/>
    <property type="molecule type" value="Genomic_DNA"/>
</dbReference>
<sequence length="710" mass="79537">MIQLLRFCALLVVFLLLANITLTLQQTTGGLRDYLASLQKERDAVACTKTKLENTINLLNSTFFTSNSSSAPSLKTIIDLRSKQLSKVASAIALLDAEIRVINSQCSTYNGSDCNTCQDGFTNYPNCVPVCFGLAANNASVCSGHGSCIAPNNCTCTKPYIGASCSSFFTAPMTPYLAHAYYFNNTFADSAGSLHLINNPNQGASSNPVFSNDSPFPGGKSVYFDGKKNGLASTVTVNLTVSNSFSLWLKSPYGGVAMAFSTNGNYIFFNVASAKGFSFYDDKGNCEVDRSERLLEYHVERSTDLERMWVKRTCLKSWCKLLYSHCWEFDERVDLYHVFEQKFYYDVDISYEKKKLHGHQGFKYSIGEFVNLVEDIPNTNIVDQVKTVLARIPLPVSNQSASSSNTTVVKTVVANLSSTTAPKPIGKEKKRTTTKPHVKDTKETAWAADKEIQQPDQSTTNFTELDLVAALENNTFKCKEIIPHICNDDDLMIRLISTITMEDPVTVNGIVLKHREKSAPPSENAATLLVAKAILKGDIDIIKVFFKLFDSGNFDLCKQLITCLGRFEAFKSTLCLEKQKISIEDQYNHINKIFTDCIRSVLACEDKMVDDENSRVRKFRELFKLSDVQSIINDRNDRAHSYIKQERIPRALKDRIQCLEEAKSAHKKLCKKKSNEKTQLIDSLIQNAIKELSLLEVKFNHIYNFKTSIE</sequence>
<proteinExistence type="predicted"/>
<protein>
    <submittedName>
        <fullName evidence="5">Predicted protein</fullName>
    </submittedName>
</protein>
<name>D2W1V8_NAEGR</name>
<dbReference type="PROSITE" id="PS01186">
    <property type="entry name" value="EGF_2"/>
    <property type="match status" value="1"/>
</dbReference>
<evidence type="ECO:0000259" key="4">
    <source>
        <dbReference type="PROSITE" id="PS01186"/>
    </source>
</evidence>
<feature type="chain" id="PRO_5003038524" evidence="2">
    <location>
        <begin position="24"/>
        <end position="710"/>
    </location>
</feature>
<dbReference type="GeneID" id="8856233"/>
<dbReference type="Proteomes" id="UP000006671">
    <property type="component" value="Unassembled WGS sequence"/>
</dbReference>
<feature type="signal peptide" evidence="2">
    <location>
        <begin position="1"/>
        <end position="23"/>
    </location>
</feature>
<dbReference type="RefSeq" id="XP_002669729.1">
    <property type="nucleotide sequence ID" value="XM_002669683.1"/>
</dbReference>
<keyword evidence="2" id="KW-0732">Signal</keyword>
<accession>D2W1V8</accession>
<gene>
    <name evidence="5" type="ORF">NAEGRDRAFT_75286</name>
</gene>
<dbReference type="AlphaFoldDB" id="D2W1V8"/>
<dbReference type="PROSITE" id="PS00022">
    <property type="entry name" value="EGF_1"/>
    <property type="match status" value="1"/>
</dbReference>
<dbReference type="InParanoid" id="D2W1V8"/>
<dbReference type="VEuPathDB" id="AmoebaDB:NAEGRDRAFT_75286"/>
<reference evidence="5 6" key="1">
    <citation type="journal article" date="2010" name="Cell">
        <title>The genome of Naegleria gruberi illuminates early eukaryotic versatility.</title>
        <authorList>
            <person name="Fritz-Laylin L.K."/>
            <person name="Prochnik S.E."/>
            <person name="Ginger M.L."/>
            <person name="Dacks J.B."/>
            <person name="Carpenter M.L."/>
            <person name="Field M.C."/>
            <person name="Kuo A."/>
            <person name="Paredez A."/>
            <person name="Chapman J."/>
            <person name="Pham J."/>
            <person name="Shu S."/>
            <person name="Neupane R."/>
            <person name="Cipriano M."/>
            <person name="Mancuso J."/>
            <person name="Tu H."/>
            <person name="Salamov A."/>
            <person name="Lindquist E."/>
            <person name="Shapiro H."/>
            <person name="Lucas S."/>
            <person name="Grigoriev I.V."/>
            <person name="Cande W.Z."/>
            <person name="Fulton C."/>
            <person name="Rokhsar D.S."/>
            <person name="Dawson S.C."/>
        </authorList>
    </citation>
    <scope>NUCLEOTIDE SEQUENCE [LARGE SCALE GENOMIC DNA]</scope>
    <source>
        <strain evidence="5 6">NEG-M</strain>
    </source>
</reference>
<dbReference type="OrthoDB" id="10011303at2759"/>
<evidence type="ECO:0000256" key="2">
    <source>
        <dbReference type="SAM" id="SignalP"/>
    </source>
</evidence>